<dbReference type="AlphaFoldDB" id="A0A1M7XY63"/>
<keyword evidence="2" id="KW-1185">Reference proteome</keyword>
<accession>A0A1M7XY63</accession>
<evidence type="ECO:0000313" key="2">
    <source>
        <dbReference type="Proteomes" id="UP000184603"/>
    </source>
</evidence>
<gene>
    <name evidence="1" type="ORF">SAMN02745220_00493</name>
</gene>
<dbReference type="Proteomes" id="UP000184603">
    <property type="component" value="Unassembled WGS sequence"/>
</dbReference>
<sequence>MLGHLLSVFGKGRSFAGRQVVHPDPVALNADLFQKIVDVGDPFTAAEIPLIIMTVAFKTADAENTVGTFLKTSEQVHHIYFAGTRDAEYFYIGGVGQSHRTCQVRS</sequence>
<name>A0A1M7XY63_9BACT</name>
<proteinExistence type="predicted"/>
<dbReference type="EMBL" id="FRFE01000002">
    <property type="protein sequence ID" value="SHO43736.1"/>
    <property type="molecule type" value="Genomic_DNA"/>
</dbReference>
<reference evidence="1 2" key="1">
    <citation type="submission" date="2016-12" db="EMBL/GenBank/DDBJ databases">
        <authorList>
            <person name="Song W.-J."/>
            <person name="Kurnit D.M."/>
        </authorList>
    </citation>
    <scope>NUCLEOTIDE SEQUENCE [LARGE SCALE GENOMIC DNA]</scope>
    <source>
        <strain evidence="1 2">DSM 18488</strain>
    </source>
</reference>
<organism evidence="1 2">
    <name type="scientific">Desulfopila aestuarii DSM 18488</name>
    <dbReference type="NCBI Taxonomy" id="1121416"/>
    <lineage>
        <taxon>Bacteria</taxon>
        <taxon>Pseudomonadati</taxon>
        <taxon>Thermodesulfobacteriota</taxon>
        <taxon>Desulfobulbia</taxon>
        <taxon>Desulfobulbales</taxon>
        <taxon>Desulfocapsaceae</taxon>
        <taxon>Desulfopila</taxon>
    </lineage>
</organism>
<evidence type="ECO:0000313" key="1">
    <source>
        <dbReference type="EMBL" id="SHO43736.1"/>
    </source>
</evidence>
<protein>
    <submittedName>
        <fullName evidence="1">Uncharacterized protein</fullName>
    </submittedName>
</protein>